<keyword evidence="7" id="KW-1185">Reference proteome</keyword>
<keyword evidence="6" id="KW-0418">Kinase</keyword>
<dbReference type="SMART" id="SM00388">
    <property type="entry name" value="HisKA"/>
    <property type="match status" value="1"/>
</dbReference>
<dbReference type="EC" id="2.7.13.3" evidence="2"/>
<dbReference type="InterPro" id="IPR035965">
    <property type="entry name" value="PAS-like_dom_sf"/>
</dbReference>
<feature type="domain" description="PAS" evidence="5">
    <location>
        <begin position="19"/>
        <end position="55"/>
    </location>
</feature>
<dbReference type="InterPro" id="IPR036890">
    <property type="entry name" value="HATPase_C_sf"/>
</dbReference>
<dbReference type="InterPro" id="IPR003594">
    <property type="entry name" value="HATPase_dom"/>
</dbReference>
<accession>A0ABP8Q2M7</accession>
<sequence>MSASSPLIELDIAARGRRDAGRLRSVFEALPSGLLILDGQGRIAEANQAAEGLLGHPLQGEAWVAVIQRAFSPRQDDGHEVSLRDGRLVQLTTSPLRDEPGQLVVITDLTQTRQLQARVAHMQRLSALGRMAASLAHQIRTPLSAAMLYGANLANRTLSLEARGNFQRKLMDRLRDLEQQVSDVLLFAKSEEHLAVSELSVQGLLQQVQAGAEAMMNQAGARLDISLPEPDLLLLANGNALSSAINNLLANALQAGARALLVSAERQAEQVAIRVVDNGKGMAPELVQQIFEPFFTTRSQGTGLGLAVVQSVVQAHQGSVAVASVPGEGSCFTLMLPLQRQQVAAATGGAA</sequence>
<dbReference type="RefSeq" id="WP_345011059.1">
    <property type="nucleotide sequence ID" value="NZ_BAABFC010000009.1"/>
</dbReference>
<dbReference type="PROSITE" id="PS50112">
    <property type="entry name" value="PAS"/>
    <property type="match status" value="1"/>
</dbReference>
<dbReference type="PANTHER" id="PTHR43065">
    <property type="entry name" value="SENSOR HISTIDINE KINASE"/>
    <property type="match status" value="1"/>
</dbReference>
<dbReference type="GO" id="GO:0016301">
    <property type="term" value="F:kinase activity"/>
    <property type="evidence" value="ECO:0007669"/>
    <property type="project" value="UniProtKB-KW"/>
</dbReference>
<dbReference type="Proteomes" id="UP001501321">
    <property type="component" value="Unassembled WGS sequence"/>
</dbReference>
<dbReference type="Gene3D" id="3.30.565.10">
    <property type="entry name" value="Histidine kinase-like ATPase, C-terminal domain"/>
    <property type="match status" value="1"/>
</dbReference>
<dbReference type="SMART" id="SM00387">
    <property type="entry name" value="HATPase_c"/>
    <property type="match status" value="1"/>
</dbReference>
<dbReference type="SMART" id="SM00091">
    <property type="entry name" value="PAS"/>
    <property type="match status" value="1"/>
</dbReference>
<dbReference type="InterPro" id="IPR005467">
    <property type="entry name" value="His_kinase_dom"/>
</dbReference>
<organism evidence="6 7">
    <name type="scientific">Pseudaeromonas paramecii</name>
    <dbReference type="NCBI Taxonomy" id="2138166"/>
    <lineage>
        <taxon>Bacteria</taxon>
        <taxon>Pseudomonadati</taxon>
        <taxon>Pseudomonadota</taxon>
        <taxon>Gammaproteobacteria</taxon>
        <taxon>Aeromonadales</taxon>
        <taxon>Aeromonadaceae</taxon>
        <taxon>Pseudaeromonas</taxon>
    </lineage>
</organism>
<dbReference type="Pfam" id="PF13188">
    <property type="entry name" value="PAS_8"/>
    <property type="match status" value="1"/>
</dbReference>
<keyword evidence="3" id="KW-0597">Phosphoprotein</keyword>
<dbReference type="Gene3D" id="3.30.450.20">
    <property type="entry name" value="PAS domain"/>
    <property type="match status" value="1"/>
</dbReference>
<reference evidence="7" key="1">
    <citation type="journal article" date="2019" name="Int. J. Syst. Evol. Microbiol.">
        <title>The Global Catalogue of Microorganisms (GCM) 10K type strain sequencing project: providing services to taxonomists for standard genome sequencing and annotation.</title>
        <authorList>
            <consortium name="The Broad Institute Genomics Platform"/>
            <consortium name="The Broad Institute Genome Sequencing Center for Infectious Disease"/>
            <person name="Wu L."/>
            <person name="Ma J."/>
        </authorList>
    </citation>
    <scope>NUCLEOTIDE SEQUENCE [LARGE SCALE GENOMIC DNA]</scope>
    <source>
        <strain evidence="7">JCM 32226</strain>
    </source>
</reference>
<dbReference type="SUPFAM" id="SSF55785">
    <property type="entry name" value="PYP-like sensor domain (PAS domain)"/>
    <property type="match status" value="1"/>
</dbReference>
<protein>
    <recommendedName>
        <fullName evidence="2">histidine kinase</fullName>
        <ecNumber evidence="2">2.7.13.3</ecNumber>
    </recommendedName>
</protein>
<comment type="catalytic activity">
    <reaction evidence="1">
        <text>ATP + protein L-histidine = ADP + protein N-phospho-L-histidine.</text>
        <dbReference type="EC" id="2.7.13.3"/>
    </reaction>
</comment>
<evidence type="ECO:0000256" key="1">
    <source>
        <dbReference type="ARBA" id="ARBA00000085"/>
    </source>
</evidence>
<dbReference type="SUPFAM" id="SSF55874">
    <property type="entry name" value="ATPase domain of HSP90 chaperone/DNA topoisomerase II/histidine kinase"/>
    <property type="match status" value="1"/>
</dbReference>
<evidence type="ECO:0000259" key="4">
    <source>
        <dbReference type="PROSITE" id="PS50109"/>
    </source>
</evidence>
<evidence type="ECO:0000313" key="7">
    <source>
        <dbReference type="Proteomes" id="UP001501321"/>
    </source>
</evidence>
<dbReference type="Gene3D" id="1.10.287.130">
    <property type="match status" value="1"/>
</dbReference>
<dbReference type="InterPro" id="IPR004358">
    <property type="entry name" value="Sig_transdc_His_kin-like_C"/>
</dbReference>
<keyword evidence="6" id="KW-0808">Transferase</keyword>
<dbReference type="EMBL" id="BAABFC010000009">
    <property type="protein sequence ID" value="GAA4496664.1"/>
    <property type="molecule type" value="Genomic_DNA"/>
</dbReference>
<dbReference type="Pfam" id="PF00512">
    <property type="entry name" value="HisKA"/>
    <property type="match status" value="1"/>
</dbReference>
<dbReference type="Pfam" id="PF02518">
    <property type="entry name" value="HATPase_c"/>
    <property type="match status" value="1"/>
</dbReference>
<gene>
    <name evidence="6" type="ORF">GCM10023095_12040</name>
</gene>
<evidence type="ECO:0000259" key="5">
    <source>
        <dbReference type="PROSITE" id="PS50112"/>
    </source>
</evidence>
<evidence type="ECO:0000256" key="2">
    <source>
        <dbReference type="ARBA" id="ARBA00012438"/>
    </source>
</evidence>
<dbReference type="PANTHER" id="PTHR43065:SF29">
    <property type="entry name" value="SENSOR PROTEIN KINASE FLES"/>
    <property type="match status" value="1"/>
</dbReference>
<dbReference type="CDD" id="cd00130">
    <property type="entry name" value="PAS"/>
    <property type="match status" value="1"/>
</dbReference>
<comment type="caution">
    <text evidence="6">The sequence shown here is derived from an EMBL/GenBank/DDBJ whole genome shotgun (WGS) entry which is preliminary data.</text>
</comment>
<dbReference type="InterPro" id="IPR003661">
    <property type="entry name" value="HisK_dim/P_dom"/>
</dbReference>
<dbReference type="InterPro" id="IPR000014">
    <property type="entry name" value="PAS"/>
</dbReference>
<dbReference type="PROSITE" id="PS50109">
    <property type="entry name" value="HIS_KIN"/>
    <property type="match status" value="1"/>
</dbReference>
<dbReference type="CDD" id="cd00082">
    <property type="entry name" value="HisKA"/>
    <property type="match status" value="1"/>
</dbReference>
<evidence type="ECO:0000313" key="6">
    <source>
        <dbReference type="EMBL" id="GAA4496664.1"/>
    </source>
</evidence>
<evidence type="ECO:0000256" key="3">
    <source>
        <dbReference type="ARBA" id="ARBA00022553"/>
    </source>
</evidence>
<feature type="domain" description="Histidine kinase" evidence="4">
    <location>
        <begin position="134"/>
        <end position="340"/>
    </location>
</feature>
<dbReference type="InterPro" id="IPR036097">
    <property type="entry name" value="HisK_dim/P_sf"/>
</dbReference>
<name>A0ABP8Q2M7_9GAMM</name>
<proteinExistence type="predicted"/>
<dbReference type="SUPFAM" id="SSF47384">
    <property type="entry name" value="Homodimeric domain of signal transducing histidine kinase"/>
    <property type="match status" value="1"/>
</dbReference>
<dbReference type="PRINTS" id="PR00344">
    <property type="entry name" value="BCTRLSENSOR"/>
</dbReference>